<keyword evidence="2" id="KW-1185">Reference proteome</keyword>
<proteinExistence type="predicted"/>
<accession>A0ABN7SNH1</accession>
<gene>
    <name evidence="1" type="ORF">OKIOD_LOCUS8704</name>
</gene>
<protein>
    <submittedName>
        <fullName evidence="1">Oidioi.mRNA.OKI2018_I69.YSR.g17146.t1.cds</fullName>
    </submittedName>
</protein>
<dbReference type="Proteomes" id="UP001158576">
    <property type="component" value="Chromosome YSR"/>
</dbReference>
<evidence type="ECO:0000313" key="2">
    <source>
        <dbReference type="Proteomes" id="UP001158576"/>
    </source>
</evidence>
<name>A0ABN7SNH1_OIKDI</name>
<dbReference type="EMBL" id="OU015570">
    <property type="protein sequence ID" value="CAG5101496.1"/>
    <property type="molecule type" value="Genomic_DNA"/>
</dbReference>
<evidence type="ECO:0000313" key="1">
    <source>
        <dbReference type="EMBL" id="CAG5101496.1"/>
    </source>
</evidence>
<sequence length="185" mass="20768">MKIDTPIPETSKNDEKLLKIPTLLSIISEKPAILASFLFQRTEDGLKHCALNTGIPSDVYKRVLRMIMVEKCAKDHIFGVNETKEGSKVTNFKKKNCRTSTCHGSFTFLCNDADKIYGLNEDSQSLPICSRPLIQTEVHSYHDKTCIVTTENRVLKAEGKNLVNVAQEDGITCLPHHRSISYSVE</sequence>
<reference evidence="1 2" key="1">
    <citation type="submission" date="2021-04" db="EMBL/GenBank/DDBJ databases">
        <authorList>
            <person name="Bliznina A."/>
        </authorList>
    </citation>
    <scope>NUCLEOTIDE SEQUENCE [LARGE SCALE GENOMIC DNA]</scope>
</reference>
<organism evidence="1 2">
    <name type="scientific">Oikopleura dioica</name>
    <name type="common">Tunicate</name>
    <dbReference type="NCBI Taxonomy" id="34765"/>
    <lineage>
        <taxon>Eukaryota</taxon>
        <taxon>Metazoa</taxon>
        <taxon>Chordata</taxon>
        <taxon>Tunicata</taxon>
        <taxon>Appendicularia</taxon>
        <taxon>Copelata</taxon>
        <taxon>Oikopleuridae</taxon>
        <taxon>Oikopleura</taxon>
    </lineage>
</organism>